<evidence type="ECO:0000313" key="1">
    <source>
        <dbReference type="EMBL" id="KKL67158.1"/>
    </source>
</evidence>
<gene>
    <name evidence="1" type="ORF">LCGC14_2137760</name>
</gene>
<organism evidence="1">
    <name type="scientific">marine sediment metagenome</name>
    <dbReference type="NCBI Taxonomy" id="412755"/>
    <lineage>
        <taxon>unclassified sequences</taxon>
        <taxon>metagenomes</taxon>
        <taxon>ecological metagenomes</taxon>
    </lineage>
</organism>
<dbReference type="EMBL" id="LAZR01026964">
    <property type="protein sequence ID" value="KKL67158.1"/>
    <property type="molecule type" value="Genomic_DNA"/>
</dbReference>
<sequence length="155" mass="17904">NGWVCGAYIGMGRGYTFLPMGILCHGSTFCHSACHLWVNEVVNKMITLEARMQKLEDGCKYGESCLQCAHPECILYWGDRQRNKYLERRRENPHPLLIKFGSDINKKPGAAKFALIACYQCNRKRWVYSPKDIRRKCLKCSSVENAILARGKRWK</sequence>
<reference evidence="1" key="1">
    <citation type="journal article" date="2015" name="Nature">
        <title>Complex archaea that bridge the gap between prokaryotes and eukaryotes.</title>
        <authorList>
            <person name="Spang A."/>
            <person name="Saw J.H."/>
            <person name="Jorgensen S.L."/>
            <person name="Zaremba-Niedzwiedzka K."/>
            <person name="Martijn J."/>
            <person name="Lind A.E."/>
            <person name="van Eijk R."/>
            <person name="Schleper C."/>
            <person name="Guy L."/>
            <person name="Ettema T.J."/>
        </authorList>
    </citation>
    <scope>NUCLEOTIDE SEQUENCE</scope>
</reference>
<comment type="caution">
    <text evidence="1">The sequence shown here is derived from an EMBL/GenBank/DDBJ whole genome shotgun (WGS) entry which is preliminary data.</text>
</comment>
<accession>A0A0F9DZB9</accession>
<name>A0A0F9DZB9_9ZZZZ</name>
<feature type="non-terminal residue" evidence="1">
    <location>
        <position position="1"/>
    </location>
</feature>
<dbReference type="AlphaFoldDB" id="A0A0F9DZB9"/>
<protein>
    <submittedName>
        <fullName evidence="1">Uncharacterized protein</fullName>
    </submittedName>
</protein>
<proteinExistence type="predicted"/>